<dbReference type="Gene3D" id="3.40.50.1000">
    <property type="entry name" value="HAD superfamily/HAD-like"/>
    <property type="match status" value="1"/>
</dbReference>
<dbReference type="KEGG" id="cgv:CGLAU_03975"/>
<proteinExistence type="predicted"/>
<dbReference type="SUPFAM" id="SSF56784">
    <property type="entry name" value="HAD-like"/>
    <property type="match status" value="1"/>
</dbReference>
<protein>
    <submittedName>
        <fullName evidence="1">Putative phosphatase YwpJ</fullName>
        <ecNumber evidence="1">3.1.3.-</ecNumber>
    </submittedName>
</protein>
<dbReference type="NCBIfam" id="TIGR00099">
    <property type="entry name" value="Cof-subfamily"/>
    <property type="match status" value="1"/>
</dbReference>
<dbReference type="AlphaFoldDB" id="A0A1Q2HV92"/>
<dbReference type="InterPro" id="IPR036412">
    <property type="entry name" value="HAD-like_sf"/>
</dbReference>
<evidence type="ECO:0000313" key="1">
    <source>
        <dbReference type="EMBL" id="AQQ14771.1"/>
    </source>
</evidence>
<keyword evidence="2" id="KW-1185">Reference proteome</keyword>
<gene>
    <name evidence="1" type="primary">ywpJ</name>
    <name evidence="1" type="ORF">CGLAU_03975</name>
</gene>
<dbReference type="GO" id="GO:0005829">
    <property type="term" value="C:cytosol"/>
    <property type="evidence" value="ECO:0007669"/>
    <property type="project" value="TreeGrafter"/>
</dbReference>
<dbReference type="PANTHER" id="PTHR10000">
    <property type="entry name" value="PHOSPHOSERINE PHOSPHATASE"/>
    <property type="match status" value="1"/>
</dbReference>
<dbReference type="SFLD" id="SFLDG01140">
    <property type="entry name" value="C2.B:_Phosphomannomutase_and_P"/>
    <property type="match status" value="1"/>
</dbReference>
<dbReference type="PANTHER" id="PTHR10000:SF53">
    <property type="entry name" value="5-AMINO-6-(5-PHOSPHO-D-RIBITYLAMINO)URACIL PHOSPHATASE YBJI-RELATED"/>
    <property type="match status" value="1"/>
</dbReference>
<sequence>MHTPRLVALDMDGTLLITGGDIPNSFWPVLAEAREQGVTIAPASGRQLATLRDMFAQDAPDTFIAENGAVVWHRGEIVSTTPMPEAPVRRLVEALEDAPFTAYAVVCAPEVCFTREDLPAEISEEINNYYHSRKELASLIDAPLNATVKLALYIQGDAETEALDWVKGRVPELRVLLSSKHWIDIMRPDADKGRALEALAETLGINAADTAAFGDYLNDLGMLQAAGHAVAMGNAHDDVKAIADEVCGTVAEEGAVAKLREWLA</sequence>
<dbReference type="InterPro" id="IPR023214">
    <property type="entry name" value="HAD_sf"/>
</dbReference>
<dbReference type="GO" id="GO:0000287">
    <property type="term" value="F:magnesium ion binding"/>
    <property type="evidence" value="ECO:0007669"/>
    <property type="project" value="TreeGrafter"/>
</dbReference>
<dbReference type="InterPro" id="IPR000150">
    <property type="entry name" value="Cof"/>
</dbReference>
<dbReference type="RefSeq" id="WP_095659563.1">
    <property type="nucleotide sequence ID" value="NZ_CP019688.1"/>
</dbReference>
<dbReference type="Pfam" id="PF08282">
    <property type="entry name" value="Hydrolase_3"/>
    <property type="match status" value="1"/>
</dbReference>
<accession>A0A1Q2HV92</accession>
<evidence type="ECO:0000313" key="2">
    <source>
        <dbReference type="Proteomes" id="UP000217209"/>
    </source>
</evidence>
<dbReference type="SFLD" id="SFLDS00003">
    <property type="entry name" value="Haloacid_Dehalogenase"/>
    <property type="match status" value="1"/>
</dbReference>
<organism evidence="1 2">
    <name type="scientific">Corynebacterium glaucum</name>
    <dbReference type="NCBI Taxonomy" id="187491"/>
    <lineage>
        <taxon>Bacteria</taxon>
        <taxon>Bacillati</taxon>
        <taxon>Actinomycetota</taxon>
        <taxon>Actinomycetes</taxon>
        <taxon>Mycobacteriales</taxon>
        <taxon>Corynebacteriaceae</taxon>
        <taxon>Corynebacterium</taxon>
    </lineage>
</organism>
<dbReference type="NCBIfam" id="TIGR01484">
    <property type="entry name" value="HAD-SF-IIB"/>
    <property type="match status" value="1"/>
</dbReference>
<reference evidence="1 2" key="1">
    <citation type="submission" date="2016-12" db="EMBL/GenBank/DDBJ databases">
        <authorList>
            <person name="Song W.-J."/>
            <person name="Kurnit D.M."/>
        </authorList>
    </citation>
    <scope>NUCLEOTIDE SEQUENCE [LARGE SCALE GENOMIC DNA]</scope>
    <source>
        <strain evidence="1 2">DSM 30827</strain>
    </source>
</reference>
<dbReference type="InterPro" id="IPR006379">
    <property type="entry name" value="HAD-SF_hydro_IIB"/>
</dbReference>
<name>A0A1Q2HV92_9CORY</name>
<dbReference type="Proteomes" id="UP000217209">
    <property type="component" value="Chromosome"/>
</dbReference>
<dbReference type="EC" id="3.1.3.-" evidence="1"/>
<dbReference type="EMBL" id="CP019688">
    <property type="protein sequence ID" value="AQQ14771.1"/>
    <property type="molecule type" value="Genomic_DNA"/>
</dbReference>
<dbReference type="Gene3D" id="3.30.1240.10">
    <property type="match status" value="1"/>
</dbReference>
<dbReference type="GO" id="GO:0016791">
    <property type="term" value="F:phosphatase activity"/>
    <property type="evidence" value="ECO:0007669"/>
    <property type="project" value="UniProtKB-ARBA"/>
</dbReference>
<keyword evidence="1" id="KW-0378">Hydrolase</keyword>
<dbReference type="OrthoDB" id="3180855at2"/>